<feature type="region of interest" description="Disordered" evidence="1">
    <location>
        <begin position="1"/>
        <end position="25"/>
    </location>
</feature>
<keyword evidence="3" id="KW-1185">Reference proteome</keyword>
<evidence type="ECO:0000313" key="3">
    <source>
        <dbReference type="Proteomes" id="UP001054837"/>
    </source>
</evidence>
<sequence>MTDERRKQKRKIEPSGPFIRPLSQLSTQTNDEGIYPLSNLNGFVGPQEVGHPCCHESLRSVSYRTLKVLRSSPTRESICPITRSLCNPKQQGSSTKQSPLSEQILLVAAVNISGGEFFPRSPDVSGPPTCAATKFQRIPSDKVSASAIKVR</sequence>
<evidence type="ECO:0000256" key="1">
    <source>
        <dbReference type="SAM" id="MobiDB-lite"/>
    </source>
</evidence>
<dbReference type="Proteomes" id="UP001054837">
    <property type="component" value="Unassembled WGS sequence"/>
</dbReference>
<evidence type="ECO:0000313" key="2">
    <source>
        <dbReference type="EMBL" id="GIY31987.1"/>
    </source>
</evidence>
<proteinExistence type="predicted"/>
<accession>A0AAV4SER2</accession>
<dbReference type="EMBL" id="BPLQ01007740">
    <property type="protein sequence ID" value="GIY31987.1"/>
    <property type="molecule type" value="Genomic_DNA"/>
</dbReference>
<dbReference type="AlphaFoldDB" id="A0AAV4SER2"/>
<protein>
    <submittedName>
        <fullName evidence="2">Uncharacterized protein</fullName>
    </submittedName>
</protein>
<reference evidence="2 3" key="1">
    <citation type="submission" date="2021-06" db="EMBL/GenBank/DDBJ databases">
        <title>Caerostris darwini draft genome.</title>
        <authorList>
            <person name="Kono N."/>
            <person name="Arakawa K."/>
        </authorList>
    </citation>
    <scope>NUCLEOTIDE SEQUENCE [LARGE SCALE GENOMIC DNA]</scope>
</reference>
<gene>
    <name evidence="2" type="ORF">CDAR_411001</name>
</gene>
<organism evidence="2 3">
    <name type="scientific">Caerostris darwini</name>
    <dbReference type="NCBI Taxonomy" id="1538125"/>
    <lineage>
        <taxon>Eukaryota</taxon>
        <taxon>Metazoa</taxon>
        <taxon>Ecdysozoa</taxon>
        <taxon>Arthropoda</taxon>
        <taxon>Chelicerata</taxon>
        <taxon>Arachnida</taxon>
        <taxon>Araneae</taxon>
        <taxon>Araneomorphae</taxon>
        <taxon>Entelegynae</taxon>
        <taxon>Araneoidea</taxon>
        <taxon>Araneidae</taxon>
        <taxon>Caerostris</taxon>
    </lineage>
</organism>
<comment type="caution">
    <text evidence="2">The sequence shown here is derived from an EMBL/GenBank/DDBJ whole genome shotgun (WGS) entry which is preliminary data.</text>
</comment>
<name>A0AAV4SER2_9ARAC</name>